<dbReference type="SUPFAM" id="SSF49265">
    <property type="entry name" value="Fibronectin type III"/>
    <property type="match status" value="1"/>
</dbReference>
<proteinExistence type="predicted"/>
<dbReference type="InterPro" id="IPR036116">
    <property type="entry name" value="FN3_sf"/>
</dbReference>
<evidence type="ECO:0000256" key="1">
    <source>
        <dbReference type="SAM" id="MobiDB-lite"/>
    </source>
</evidence>
<keyword evidence="2" id="KW-1133">Transmembrane helix</keyword>
<dbReference type="Proteomes" id="UP001331761">
    <property type="component" value="Unassembled WGS sequence"/>
</dbReference>
<feature type="compositionally biased region" description="Low complexity" evidence="1">
    <location>
        <begin position="436"/>
        <end position="447"/>
    </location>
</feature>
<dbReference type="InterPro" id="IPR013783">
    <property type="entry name" value="Ig-like_fold"/>
</dbReference>
<feature type="region of interest" description="Disordered" evidence="1">
    <location>
        <begin position="393"/>
        <end position="467"/>
    </location>
</feature>
<keyword evidence="2" id="KW-0472">Membrane</keyword>
<gene>
    <name evidence="3" type="ORF">GCK32_006723</name>
</gene>
<keyword evidence="4" id="KW-1185">Reference proteome</keyword>
<evidence type="ECO:0000256" key="2">
    <source>
        <dbReference type="SAM" id="Phobius"/>
    </source>
</evidence>
<name>A0AAN8F507_TRICO</name>
<evidence type="ECO:0000313" key="4">
    <source>
        <dbReference type="Proteomes" id="UP001331761"/>
    </source>
</evidence>
<feature type="compositionally biased region" description="Basic and acidic residues" evidence="1">
    <location>
        <begin position="451"/>
        <end position="467"/>
    </location>
</feature>
<dbReference type="AlphaFoldDB" id="A0AAN8F507"/>
<sequence>VLIHIKQGDSKPILVKKTHENGTIAHNIGTSKVVAAVTATAYYNEYFNTTTEKGIFEPDVFVKNLTYKRNENQVHLKWNVNGSLPYEECKYVLRIQSATDTTIREVGSKPFVDITLARRTHSYLLAVMAKIDSYDGPFSEDISVHVPEQVLEKAPTNLKSKISPGEVEVEFDPVPAEEVEKYGEDKGCKAPPTLHGSAELAILCKEQRVSSECSANNASSQSRNVKFSNIEEYELYYATAECYTGVGAGPRSPWTVVQTGAMPVVRIKAESGLKLTVSWTMSTNKGEPLNQNYIKDIKVFRLKKNEKGKYTDGVVVTKRKDGQIDLGFEYAEEPTGSGSPDRHFGRQRQALTWLELPFTSPSFVAVYVLIFLVLVIIAIIVFQIRRKKAHAVPKAKLPKSKTLSKSSSSSTTVDQGKKLGSTTKSKPVASKDKTLSKSTSKSSETTSAEAQKSKNVELTKGDKKLKK</sequence>
<organism evidence="3 4">
    <name type="scientific">Trichostrongylus colubriformis</name>
    <name type="common">Black scour worm</name>
    <dbReference type="NCBI Taxonomy" id="6319"/>
    <lineage>
        <taxon>Eukaryota</taxon>
        <taxon>Metazoa</taxon>
        <taxon>Ecdysozoa</taxon>
        <taxon>Nematoda</taxon>
        <taxon>Chromadorea</taxon>
        <taxon>Rhabditida</taxon>
        <taxon>Rhabditina</taxon>
        <taxon>Rhabditomorpha</taxon>
        <taxon>Strongyloidea</taxon>
        <taxon>Trichostrongylidae</taxon>
        <taxon>Trichostrongylus</taxon>
    </lineage>
</organism>
<dbReference type="EMBL" id="WIXE01015624">
    <property type="protein sequence ID" value="KAK5973331.1"/>
    <property type="molecule type" value="Genomic_DNA"/>
</dbReference>
<protein>
    <submittedName>
        <fullName evidence="3">Uncharacterized protein</fullName>
    </submittedName>
</protein>
<keyword evidence="2" id="KW-0812">Transmembrane</keyword>
<feature type="non-terminal residue" evidence="3">
    <location>
        <position position="1"/>
    </location>
</feature>
<evidence type="ECO:0000313" key="3">
    <source>
        <dbReference type="EMBL" id="KAK5973331.1"/>
    </source>
</evidence>
<reference evidence="3 4" key="1">
    <citation type="submission" date="2019-10" db="EMBL/GenBank/DDBJ databases">
        <title>Assembly and Annotation for the nematode Trichostrongylus colubriformis.</title>
        <authorList>
            <person name="Martin J."/>
        </authorList>
    </citation>
    <scope>NUCLEOTIDE SEQUENCE [LARGE SCALE GENOMIC DNA]</scope>
    <source>
        <strain evidence="3">G859</strain>
        <tissue evidence="3">Whole worm</tissue>
    </source>
</reference>
<dbReference type="Gene3D" id="2.60.40.10">
    <property type="entry name" value="Immunoglobulins"/>
    <property type="match status" value="1"/>
</dbReference>
<accession>A0AAN8F507</accession>
<feature type="compositionally biased region" description="Low complexity" evidence="1">
    <location>
        <begin position="400"/>
        <end position="412"/>
    </location>
</feature>
<feature type="transmembrane region" description="Helical" evidence="2">
    <location>
        <begin position="364"/>
        <end position="384"/>
    </location>
</feature>
<comment type="caution">
    <text evidence="3">The sequence shown here is derived from an EMBL/GenBank/DDBJ whole genome shotgun (WGS) entry which is preliminary data.</text>
</comment>